<keyword evidence="4" id="KW-1185">Reference proteome</keyword>
<evidence type="ECO:0000313" key="4">
    <source>
        <dbReference type="Proteomes" id="UP000182944"/>
    </source>
</evidence>
<proteinExistence type="predicted"/>
<evidence type="ECO:0000313" key="3">
    <source>
        <dbReference type="EMBL" id="SDW34343.1"/>
    </source>
</evidence>
<evidence type="ECO:0000259" key="1">
    <source>
        <dbReference type="Pfam" id="PF06791"/>
    </source>
</evidence>
<dbReference type="Pfam" id="PF06791">
    <property type="entry name" value="TMP_2"/>
    <property type="match status" value="1"/>
</dbReference>
<evidence type="ECO:0008006" key="5">
    <source>
        <dbReference type="Google" id="ProtNLM"/>
    </source>
</evidence>
<evidence type="ECO:0000259" key="2">
    <source>
        <dbReference type="Pfam" id="PF18013"/>
    </source>
</evidence>
<feature type="domain" description="Phage tail lysozyme" evidence="2">
    <location>
        <begin position="1004"/>
        <end position="1140"/>
    </location>
</feature>
<dbReference type="Pfam" id="PF18013">
    <property type="entry name" value="Phage_lysozyme2"/>
    <property type="match status" value="1"/>
</dbReference>
<sequence length="1343" mass="139449">MTQSLNIAMVLRADAGQAKGTLQDFQTSLQKTTAEAAKVRSALDAEAAAMQKVIDGALRATAAKKGLAVVDSGAASAALTRAFQQTASTARISIGETATAVQAARASLDGYAKSFAGAGAAIAQTAQASVAWRAAMDDIRASFNPLFGVSRQYEQQLERIADAERMGAISAREAAAARQHAAAQLAPAAPLGSAAAGQMQRGTGAWVTGNLAAQGNDIMMMAMAGQSPLMLALQQGTQVSQVLNGLEKGTSITRTLAAGFMSMINPVSLVTMGLIALGAVGVQALAALIPKSKSFDDAMGDLSGAVSDYGKQSKIARASTEELAAEFGSAAGAAQGLARAMADIDRRRAMRGAGDAVNALQKEQGLWLVDPTWRNDDPNASTNAQLYDARRARDRKKLRGVFGLDGSSGSTALIDPVLDAMTGLDRAKTIEAQVAAVERLKAAWEAAAEARGGSSKEEDEFLAKIVAAGQELARLKGLQENAAGKVAAAAMARDLERQSVLQLTILQYGQDSAQVRAEELHQQQELTAEKLRGWGIDQNSATWQKIMAGMRDDAAARERSIVDDRARAYDNQMAALALEARLIGATTAERLQAKAVAEAQRDADEKSLSPLERALEVWRAITRATAEAANERAKAIHDLQTTILTDALDAQIGMARDPLTKADLEGERERVRVMRETKDATLADATANAARARSLTEAISAARGQIATISDEVAVRQQVAAQVAAGTLAAGEANAAIQRELQLRPLIAAAARAEGDEKRRLTEIVTGLRVAHQLQAAEERRQAQNDYLRGAAERVQQARLELALVGQTAAVRARVLALVQAERDIRAQGLTGAAAEEVRTSALELVDLNRQIDAQADAWERVQGAGEAAIDAVLDKLKGGDVKGAVAGLLDELNKGFFDLAVRNPLKNMLLGTNLGTLDDVGGLAGIWGRLTGRTPLDQDAVIGAATQPVQAMQIAAAQVTINAASLGLGDGAAGLLAGLPGATGLPGVANVNAAPLTTGRGVAGEIWNFFAAKGLAPHQIAAIVGHAGAESGFNPAIAGDNGNAIGLWQHNGPRMRGLLDAIGGRGNLGNVTAQAEYVWREFMGAENGAYRRLMAAPDLRAATWAMQGFERPSGYNQNVMGSGMHWEKRLAGAEQALATFGSAAQAAATPVGQMGQSAQNATGQMGDLASGMGQFGGALQQILGAALSGNKGGALGGLVNLGLGLLTQGMNAAAPGFARGGPTGGTDPSRVAGVVHEQEYVFSAASVRRIGARNLDALHRGSLRGFASGGFVGPGPMTGSAAGGPAAGGNVTFAPSFDLRGANDPAEVERAARRGMAAALEDYDRFRMPGRVTELLADRRVR</sequence>
<name>A0A1H2SRQ4_9RHOB</name>
<gene>
    <name evidence="3" type="ORF">SAMN05444276_101710</name>
</gene>
<feature type="domain" description="Bacteriophage tail tape measure N-terminal" evidence="1">
    <location>
        <begin position="209"/>
        <end position="341"/>
    </location>
</feature>
<protein>
    <recommendedName>
        <fullName evidence="5">Phage tail lysozyme domain-containing protein</fullName>
    </recommendedName>
</protein>
<dbReference type="Proteomes" id="UP000182944">
    <property type="component" value="Unassembled WGS sequence"/>
</dbReference>
<dbReference type="STRING" id="1545044.SAMN05444276_101710"/>
<dbReference type="InterPro" id="IPR041219">
    <property type="entry name" value="Phage_lysozyme2"/>
</dbReference>
<dbReference type="RefSeq" id="WP_036730582.1">
    <property type="nucleotide sequence ID" value="NZ_FNNA01000001.1"/>
</dbReference>
<dbReference type="OrthoDB" id="7311517at2"/>
<reference evidence="4" key="1">
    <citation type="submission" date="2016-10" db="EMBL/GenBank/DDBJ databases">
        <authorList>
            <person name="Varghese N."/>
            <person name="Submissions S."/>
        </authorList>
    </citation>
    <scope>NUCLEOTIDE SEQUENCE [LARGE SCALE GENOMIC DNA]</scope>
    <source>
        <strain evidence="4">DSM 29303</strain>
    </source>
</reference>
<dbReference type="EMBL" id="FNNA01000001">
    <property type="protein sequence ID" value="SDW34343.1"/>
    <property type="molecule type" value="Genomic_DNA"/>
</dbReference>
<accession>A0A1H2SRQ4</accession>
<organism evidence="3 4">
    <name type="scientific">Paracoccus sanguinis</name>
    <dbReference type="NCBI Taxonomy" id="1545044"/>
    <lineage>
        <taxon>Bacteria</taxon>
        <taxon>Pseudomonadati</taxon>
        <taxon>Pseudomonadota</taxon>
        <taxon>Alphaproteobacteria</taxon>
        <taxon>Rhodobacterales</taxon>
        <taxon>Paracoccaceae</taxon>
        <taxon>Paracoccus</taxon>
    </lineage>
</organism>
<dbReference type="Gene3D" id="1.10.530.10">
    <property type="match status" value="1"/>
</dbReference>
<dbReference type="InterPro" id="IPR009628">
    <property type="entry name" value="Phage_tape_measure_N"/>
</dbReference>